<protein>
    <recommendedName>
        <fullName evidence="2">YolD-like protein</fullName>
    </recommendedName>
</protein>
<evidence type="ECO:0000313" key="1">
    <source>
        <dbReference type="EMBL" id="EKC48696.1"/>
    </source>
</evidence>
<comment type="caution">
    <text evidence="1">The sequence shown here is derived from an EMBL/GenBank/DDBJ whole genome shotgun (WGS) entry which is preliminary data.</text>
</comment>
<proteinExistence type="predicted"/>
<name>K1SN19_9ZZZZ</name>
<dbReference type="EMBL" id="AJWZ01010364">
    <property type="protein sequence ID" value="EKC48696.1"/>
    <property type="molecule type" value="Genomic_DNA"/>
</dbReference>
<organism evidence="1">
    <name type="scientific">human gut metagenome</name>
    <dbReference type="NCBI Taxonomy" id="408170"/>
    <lineage>
        <taxon>unclassified sequences</taxon>
        <taxon>metagenomes</taxon>
        <taxon>organismal metagenomes</taxon>
    </lineage>
</organism>
<sequence>MRIEHKYDDIIKLEHHVSKIHPRMSIEARSAQFAPFSAVTGYEDEVSEVARVTENQIEVTDEIRNDINKKLRYIKQNPSQQVSITFFVKDTKKQGGKYETITGLVKKIDDIKNIIILNDGKVIRMEDIIEIIL</sequence>
<reference evidence="1" key="1">
    <citation type="journal article" date="2013" name="Environ. Microbiol.">
        <title>Microbiota from the distal guts of lean and obese adolescents exhibit partial functional redundancy besides clear differences in community structure.</title>
        <authorList>
            <person name="Ferrer M."/>
            <person name="Ruiz A."/>
            <person name="Lanza F."/>
            <person name="Haange S.B."/>
            <person name="Oberbach A."/>
            <person name="Till H."/>
            <person name="Bargiela R."/>
            <person name="Campoy C."/>
            <person name="Segura M.T."/>
            <person name="Richter M."/>
            <person name="von Bergen M."/>
            <person name="Seifert J."/>
            <person name="Suarez A."/>
        </authorList>
    </citation>
    <scope>NUCLEOTIDE SEQUENCE</scope>
</reference>
<evidence type="ECO:0008006" key="2">
    <source>
        <dbReference type="Google" id="ProtNLM"/>
    </source>
</evidence>
<dbReference type="AlphaFoldDB" id="K1SN19"/>
<accession>K1SN19</accession>
<gene>
    <name evidence="1" type="ORF">OBE_15038</name>
</gene>